<dbReference type="Proteomes" id="UP000507536">
    <property type="component" value="Chromosome 11"/>
</dbReference>
<evidence type="ECO:0000313" key="3">
    <source>
        <dbReference type="EMBL" id="SCM22562.1"/>
    </source>
</evidence>
<dbReference type="SMART" id="SM00516">
    <property type="entry name" value="SEC14"/>
    <property type="match status" value="1"/>
</dbReference>
<dbReference type="InterPro" id="IPR036273">
    <property type="entry name" value="CRAL/TRIO_N_dom_sf"/>
</dbReference>
<dbReference type="InterPro" id="IPR001251">
    <property type="entry name" value="CRAL-TRIO_dom"/>
</dbReference>
<dbReference type="Gene3D" id="3.40.525.10">
    <property type="entry name" value="CRAL-TRIO lipid binding domain"/>
    <property type="match status" value="1"/>
</dbReference>
<evidence type="ECO:0000259" key="2">
    <source>
        <dbReference type="PROSITE" id="PS50191"/>
    </source>
</evidence>
<gene>
    <name evidence="3" type="ORF">PCHDS_000286400</name>
</gene>
<reference evidence="3 4" key="1">
    <citation type="submission" date="2016-08" db="EMBL/GenBank/DDBJ databases">
        <authorList>
            <consortium name="Pathogen Informatics"/>
        </authorList>
    </citation>
    <scope>NUCLEOTIDE SEQUENCE [LARGE SCALE GENOMIC DNA]</scope>
    <source>
        <strain evidence="3 4">DS</strain>
    </source>
</reference>
<dbReference type="PROSITE" id="PS50191">
    <property type="entry name" value="CRAL_TRIO"/>
    <property type="match status" value="1"/>
</dbReference>
<protein>
    <submittedName>
        <fullName evidence="3">Sec14 protein, putative</fullName>
    </submittedName>
</protein>
<evidence type="ECO:0000256" key="1">
    <source>
        <dbReference type="SAM" id="MobiDB-lite"/>
    </source>
</evidence>
<organism evidence="3 4">
    <name type="scientific">Plasmodium chabaudi adami</name>
    <dbReference type="NCBI Taxonomy" id="5826"/>
    <lineage>
        <taxon>Eukaryota</taxon>
        <taxon>Sar</taxon>
        <taxon>Alveolata</taxon>
        <taxon>Apicomplexa</taxon>
        <taxon>Aconoidasida</taxon>
        <taxon>Haemosporida</taxon>
        <taxon>Plasmodiidae</taxon>
        <taxon>Plasmodium</taxon>
        <taxon>Plasmodium (Vinckeia)</taxon>
    </lineage>
</organism>
<feature type="region of interest" description="Disordered" evidence="1">
    <location>
        <begin position="355"/>
        <end position="388"/>
    </location>
</feature>
<evidence type="ECO:0000313" key="4">
    <source>
        <dbReference type="Proteomes" id="UP000507536"/>
    </source>
</evidence>
<name>A0A1C6YGS4_PLACE</name>
<feature type="compositionally biased region" description="Polar residues" evidence="1">
    <location>
        <begin position="362"/>
        <end position="385"/>
    </location>
</feature>
<dbReference type="EMBL" id="LT608191">
    <property type="protein sequence ID" value="SCM22562.1"/>
    <property type="molecule type" value="Genomic_DNA"/>
</dbReference>
<feature type="region of interest" description="Disordered" evidence="1">
    <location>
        <begin position="585"/>
        <end position="607"/>
    </location>
</feature>
<feature type="domain" description="CRAL-TRIO" evidence="2">
    <location>
        <begin position="114"/>
        <end position="275"/>
    </location>
</feature>
<dbReference type="PANTHER" id="PTHR46818">
    <property type="entry name" value="DOMAIN-CONTAINING PROTEIN, PUTATIVE-RELATED"/>
    <property type="match status" value="1"/>
</dbReference>
<accession>A0A1C6YGS4</accession>
<dbReference type="AlphaFoldDB" id="A0A1C6YGS4"/>
<proteinExistence type="predicted"/>
<dbReference type="CDD" id="cd00170">
    <property type="entry name" value="SEC14"/>
    <property type="match status" value="1"/>
</dbReference>
<feature type="region of interest" description="Disordered" evidence="1">
    <location>
        <begin position="664"/>
        <end position="684"/>
    </location>
</feature>
<dbReference type="PANTHER" id="PTHR46818:SF1">
    <property type="entry name" value="CHROMOSOME UNDETERMINED SCAFFOLD_125, WHOLE GENOME SHOTGUN SEQUENCE"/>
    <property type="match status" value="1"/>
</dbReference>
<sequence length="840" mass="98177">MELSRGKIIVEKKLNEYTIDEDVFLFEPCEEDIYDKNNNLRYIFHNTFISTEEEIMISEFKKFCKNKCLKINKSFFENECLRYLYSAQFDFAKAFDLIKNNYEFRLSDVLPINESDIIEYINKGIMYWHGRDKKCRPIIIINLLNIELLDIQKLTNLFFFCFEFFLKYLCIPGKVENYISLIDCSGISISKFPMSTFMRLLEIMNSKYRCRLFRMYIIDAPKIFKSFGKSFLNFAPSYMTKKLKILDGNYSSYLKEEILETQLEKKYGGIQENKDNAYYPFSFYRNCYSIEKNITSSKNNSTLIDIFSKMDHQIYDHISSGYSMHLKLIEIGDKESIRQRYDHLKEKVEYEESGELKKNKSINDSPDNEGSNTYSRTNTNNISSQKSIQSYKTLKKKKSKKLNLSTQDSFINNNFVNCMISKKYYIDSANINFNNLMKSHKYINCKSKYIVNIASLHKWFFKVKNLYLSNIASNYLTNKFPFLIDHIVNRSKCKSLYDYIKYIDQISATKKSEYTPKTSIQTNSEIISSLSSDKKIDNRNDFINRSTSYTISSNKDTQENANATLTTAHSINSCDGADDKIDYNKYERNSHGRPSNVLSKSKSENHNARNFKTNLSKKICNSGDMKNKVVYRTESANEKIQFYCDSASIFEENTQILLNNKDNNNRQHKYRNNITTNGKNDQKKKHYKITAANSIFKDEIPEQKLEDSHNKNDKISGKSNINLEKGAKNHNANISNNINHGYKKKYTNDMTVAGTITKKGSNTSYDKGLDKKESIIKKDDTPIFYSESREHFEKKSTYQNLSGFNNHIQNNDDPQKNVKKKSKRIKIIGLNFFNKTSPTT</sequence>
<dbReference type="Pfam" id="PF00650">
    <property type="entry name" value="CRAL_TRIO"/>
    <property type="match status" value="1"/>
</dbReference>
<dbReference type="SUPFAM" id="SSF46938">
    <property type="entry name" value="CRAL/TRIO N-terminal domain"/>
    <property type="match status" value="1"/>
</dbReference>
<dbReference type="InterPro" id="IPR036865">
    <property type="entry name" value="CRAL-TRIO_dom_sf"/>
</dbReference>
<dbReference type="SUPFAM" id="SSF52087">
    <property type="entry name" value="CRAL/TRIO domain"/>
    <property type="match status" value="1"/>
</dbReference>